<evidence type="ECO:0000313" key="2">
    <source>
        <dbReference type="Proteomes" id="UP000719267"/>
    </source>
</evidence>
<proteinExistence type="predicted"/>
<evidence type="ECO:0000313" key="1">
    <source>
        <dbReference type="EMBL" id="MBW2962824.1"/>
    </source>
</evidence>
<name>A0ABS6W537_9FLAO</name>
<sequence length="144" mass="16237">MKIYIFFSLIGLLYACQEDDDNNVIIKTNTCGESIIIDAENYNNAESDAVTITDITIDNDCLIVSFSSSGCDGNTWITQLIDSEAILESNPPQRKLRIILNNNEACLAVITKQKVFDLTELQIAESNSIFLKFDSLDEEFLYEY</sequence>
<dbReference type="Proteomes" id="UP000719267">
    <property type="component" value="Unassembled WGS sequence"/>
</dbReference>
<dbReference type="PROSITE" id="PS51257">
    <property type="entry name" value="PROKAR_LIPOPROTEIN"/>
    <property type="match status" value="1"/>
</dbReference>
<reference evidence="1 2" key="1">
    <citation type="submission" date="2021-07" db="EMBL/GenBank/DDBJ databases">
        <title>Mesonia aestuariivivens sp. nov., isolated from a tidal flat.</title>
        <authorList>
            <person name="Kim Y.-O."/>
            <person name="Yoon J.-H."/>
        </authorList>
    </citation>
    <scope>NUCLEOTIDE SEQUENCE [LARGE SCALE GENOMIC DNA]</scope>
    <source>
        <strain evidence="1 2">JHPTF-M18</strain>
    </source>
</reference>
<keyword evidence="2" id="KW-1185">Reference proteome</keyword>
<organism evidence="1 2">
    <name type="scientific">Mesonia aestuariivivens</name>
    <dbReference type="NCBI Taxonomy" id="2796128"/>
    <lineage>
        <taxon>Bacteria</taxon>
        <taxon>Pseudomonadati</taxon>
        <taxon>Bacteroidota</taxon>
        <taxon>Flavobacteriia</taxon>
        <taxon>Flavobacteriales</taxon>
        <taxon>Flavobacteriaceae</taxon>
        <taxon>Mesonia</taxon>
    </lineage>
</organism>
<accession>A0ABS6W537</accession>
<dbReference type="EMBL" id="JAHWDF010000018">
    <property type="protein sequence ID" value="MBW2962824.1"/>
    <property type="molecule type" value="Genomic_DNA"/>
</dbReference>
<dbReference type="RefSeq" id="WP_219041107.1">
    <property type="nucleotide sequence ID" value="NZ_JAHWDF010000018.1"/>
</dbReference>
<evidence type="ECO:0008006" key="3">
    <source>
        <dbReference type="Google" id="ProtNLM"/>
    </source>
</evidence>
<comment type="caution">
    <text evidence="1">The sequence shown here is derived from an EMBL/GenBank/DDBJ whole genome shotgun (WGS) entry which is preliminary data.</text>
</comment>
<gene>
    <name evidence="1" type="ORF">KW502_13600</name>
</gene>
<protein>
    <recommendedName>
        <fullName evidence="3">Lipocalin-like domain-containing protein</fullName>
    </recommendedName>
</protein>